<evidence type="ECO:0000256" key="1">
    <source>
        <dbReference type="SAM" id="Coils"/>
    </source>
</evidence>
<feature type="domain" description="FP protein C-terminal" evidence="3">
    <location>
        <begin position="232"/>
        <end position="267"/>
    </location>
</feature>
<proteinExistence type="predicted"/>
<accession>A0ABN8B133</accession>
<keyword evidence="1" id="KW-0175">Coiled coil</keyword>
<gene>
    <name evidence="4" type="ORF">CHILSU_LOCUS5090</name>
</gene>
<keyword evidence="5" id="KW-1185">Reference proteome</keyword>
<organism evidence="4 5">
    <name type="scientific">Chilo suppressalis</name>
    <name type="common">Asiatic rice borer moth</name>
    <dbReference type="NCBI Taxonomy" id="168631"/>
    <lineage>
        <taxon>Eukaryota</taxon>
        <taxon>Metazoa</taxon>
        <taxon>Ecdysozoa</taxon>
        <taxon>Arthropoda</taxon>
        <taxon>Hexapoda</taxon>
        <taxon>Insecta</taxon>
        <taxon>Pterygota</taxon>
        <taxon>Neoptera</taxon>
        <taxon>Endopterygota</taxon>
        <taxon>Lepidoptera</taxon>
        <taxon>Glossata</taxon>
        <taxon>Ditrysia</taxon>
        <taxon>Pyraloidea</taxon>
        <taxon>Crambidae</taxon>
        <taxon>Crambinae</taxon>
        <taxon>Chilo</taxon>
    </lineage>
</organism>
<evidence type="ECO:0000259" key="3">
    <source>
        <dbReference type="Pfam" id="PF25298"/>
    </source>
</evidence>
<protein>
    <recommendedName>
        <fullName evidence="3">FP protein C-terminal domain-containing protein</fullName>
    </recommendedName>
</protein>
<dbReference type="Pfam" id="PF25298">
    <property type="entry name" value="Baculo_FP_2nd"/>
    <property type="match status" value="1"/>
</dbReference>
<dbReference type="InterPro" id="IPR057251">
    <property type="entry name" value="FP_C"/>
</dbReference>
<dbReference type="EMBL" id="OU963895">
    <property type="protein sequence ID" value="CAH0401853.1"/>
    <property type="molecule type" value="Genomic_DNA"/>
</dbReference>
<feature type="compositionally biased region" description="Polar residues" evidence="2">
    <location>
        <begin position="7"/>
        <end position="17"/>
    </location>
</feature>
<sequence>MPLHRSPISSSQPNLNSPREDFITRFNLRKRKCPENDKFSKFCDEVKEMMNEFRIDQDSRWARVDRAMEELTSQNKKIIESNSEIKKMLQDTKKQNHELRVKIKIIENEYTDAKLKIDELEEQVHELQKNQFKRTIEIKNVPRLQNEDLHTMLDNIIKVVGVIENKPDIEQIYRRGKENAPIIVELKDAADKIRILKAVTFYNKENKDNKLNSTHLGISSPITLIYIYEKNTHFIKKLFASAKGLANEGNYRYCWISKGMVMLRKEEG</sequence>
<reference evidence="4" key="1">
    <citation type="submission" date="2021-12" db="EMBL/GenBank/DDBJ databases">
        <authorList>
            <person name="King R."/>
        </authorList>
    </citation>
    <scope>NUCLEOTIDE SEQUENCE</scope>
</reference>
<evidence type="ECO:0000313" key="4">
    <source>
        <dbReference type="EMBL" id="CAH0401853.1"/>
    </source>
</evidence>
<feature type="region of interest" description="Disordered" evidence="2">
    <location>
        <begin position="1"/>
        <end position="20"/>
    </location>
</feature>
<evidence type="ECO:0000313" key="5">
    <source>
        <dbReference type="Proteomes" id="UP001153292"/>
    </source>
</evidence>
<evidence type="ECO:0000256" key="2">
    <source>
        <dbReference type="SAM" id="MobiDB-lite"/>
    </source>
</evidence>
<feature type="coiled-coil region" evidence="1">
    <location>
        <begin position="82"/>
        <end position="130"/>
    </location>
</feature>
<name>A0ABN8B133_CHISP</name>
<dbReference type="Proteomes" id="UP001153292">
    <property type="component" value="Chromosome 2"/>
</dbReference>